<dbReference type="PROSITE" id="PS00435">
    <property type="entry name" value="PEROXIDASE_1"/>
    <property type="match status" value="1"/>
</dbReference>
<evidence type="ECO:0000259" key="17">
    <source>
        <dbReference type="PROSITE" id="PS50873"/>
    </source>
</evidence>
<dbReference type="FunFam" id="1.10.420.10:FF:000008">
    <property type="entry name" value="Peroxidase"/>
    <property type="match status" value="1"/>
</dbReference>
<dbReference type="AlphaFoldDB" id="S8C7W0"/>
<dbReference type="GO" id="GO:0006979">
    <property type="term" value="P:response to oxidative stress"/>
    <property type="evidence" value="ECO:0007669"/>
    <property type="project" value="InterPro"/>
</dbReference>
<dbReference type="PROSITE" id="PS50873">
    <property type="entry name" value="PEROXIDASE_4"/>
    <property type="match status" value="1"/>
</dbReference>
<evidence type="ECO:0000256" key="11">
    <source>
        <dbReference type="ARBA" id="ARBA00023157"/>
    </source>
</evidence>
<dbReference type="GO" id="GO:0140825">
    <property type="term" value="F:lactoperoxidase activity"/>
    <property type="evidence" value="ECO:0007669"/>
    <property type="project" value="UniProtKB-EC"/>
</dbReference>
<keyword evidence="6" id="KW-0575">Peroxidase</keyword>
<comment type="function">
    <text evidence="2">Removal of H(2)O(2), oxidation of toxic reductants, biosynthesis and degradation of lignin, suberization, auxin catabolism, response to environmental stresses such as wounding, pathogen attack and oxidative stress. These functions might be dependent on each isozyme/isoform in each plant tissue.</text>
</comment>
<dbReference type="GO" id="GO:0020037">
    <property type="term" value="F:heme binding"/>
    <property type="evidence" value="ECO:0007669"/>
    <property type="project" value="InterPro"/>
</dbReference>
<feature type="binding site" evidence="15">
    <location>
        <position position="185"/>
    </location>
    <ligand>
        <name>Ca(2+)</name>
        <dbReference type="ChEBI" id="CHEBI:29108"/>
        <label>2</label>
    </ligand>
</feature>
<dbReference type="Gene3D" id="1.10.520.10">
    <property type="match status" value="1"/>
</dbReference>
<dbReference type="Proteomes" id="UP000015453">
    <property type="component" value="Unassembled WGS sequence"/>
</dbReference>
<feature type="binding site" evidence="15">
    <location>
        <position position="190"/>
    </location>
    <ligand>
        <name>Ca(2+)</name>
        <dbReference type="ChEBI" id="CHEBI:29108"/>
        <label>2</label>
    </ligand>
</feature>
<gene>
    <name evidence="18" type="ORF">M569_14347</name>
</gene>
<keyword evidence="9" id="KW-0560">Oxidoreductase</keyword>
<dbReference type="InterPro" id="IPR033905">
    <property type="entry name" value="Secretory_peroxidase"/>
</dbReference>
<feature type="disulfide bond" evidence="16">
    <location>
        <begin position="136"/>
        <end position="168"/>
    </location>
</feature>
<feature type="binding site" evidence="15">
    <location>
        <position position="25"/>
    </location>
    <ligand>
        <name>Ca(2+)</name>
        <dbReference type="ChEBI" id="CHEBI:29108"/>
        <label>1</label>
    </ligand>
</feature>
<evidence type="ECO:0000256" key="5">
    <source>
        <dbReference type="ARBA" id="ARBA00022525"/>
    </source>
</evidence>
<keyword evidence="19" id="KW-1185">Reference proteome</keyword>
<feature type="domain" description="Plant heme peroxidase family profile" evidence="17">
    <location>
        <begin position="1"/>
        <end position="264"/>
    </location>
</feature>
<proteinExistence type="inferred from homology"/>
<feature type="binding site" evidence="15">
    <location>
        <position position="11"/>
    </location>
    <ligand>
        <name>Ca(2+)</name>
        <dbReference type="ChEBI" id="CHEBI:29108"/>
        <label>1</label>
    </ligand>
</feature>
<dbReference type="Gene3D" id="1.10.420.10">
    <property type="entry name" value="Peroxidase, domain 2"/>
    <property type="match status" value="1"/>
</dbReference>
<evidence type="ECO:0000256" key="14">
    <source>
        <dbReference type="PIRSR" id="PIRSR600823-2"/>
    </source>
</evidence>
<comment type="cofactor">
    <cofactor evidence="15">
        <name>Ca(2+)</name>
        <dbReference type="ChEBI" id="CHEBI:29108"/>
    </cofactor>
    <text evidence="15">Binds 2 calcium ions per subunit.</text>
</comment>
<evidence type="ECO:0000256" key="16">
    <source>
        <dbReference type="PIRSR" id="PIRSR600823-5"/>
    </source>
</evidence>
<evidence type="ECO:0000256" key="12">
    <source>
        <dbReference type="ARBA" id="ARBA00023180"/>
    </source>
</evidence>
<keyword evidence="10 15" id="KW-0408">Iron</keyword>
<sequence length="264" mass="28440">FFFPTAFQGCDASVLIDSTAKNTAEKDSAPDVTLRGFQQIDTVKAAVEKACPGVVSCADILALVARDAISSIKGPFWEVPLGRRDGTVSLASEALANIPAPFFNINQLASSFASKGLTVKDLVVLSGAHTIGRSHCSSFSNRIYNFSQKNPIDPTLNPQFAATLRQECPATGNLQNIIINMDEITPETFDINYYTLVKENRGLFQSDAALLDNPTTDSYVQQHSASAFQPAFFNDFAESMVKMGNIGVLTGSQGQIRKICSAVN</sequence>
<dbReference type="InterPro" id="IPR000823">
    <property type="entry name" value="Peroxidase_pln"/>
</dbReference>
<dbReference type="Pfam" id="PF00141">
    <property type="entry name" value="peroxidase"/>
    <property type="match status" value="1"/>
</dbReference>
<organism evidence="18 19">
    <name type="scientific">Genlisea aurea</name>
    <dbReference type="NCBI Taxonomy" id="192259"/>
    <lineage>
        <taxon>Eukaryota</taxon>
        <taxon>Viridiplantae</taxon>
        <taxon>Streptophyta</taxon>
        <taxon>Embryophyta</taxon>
        <taxon>Tracheophyta</taxon>
        <taxon>Spermatophyta</taxon>
        <taxon>Magnoliopsida</taxon>
        <taxon>eudicotyledons</taxon>
        <taxon>Gunneridae</taxon>
        <taxon>Pentapetalae</taxon>
        <taxon>asterids</taxon>
        <taxon>lamiids</taxon>
        <taxon>Lamiales</taxon>
        <taxon>Lentibulariaceae</taxon>
        <taxon>Genlisea</taxon>
    </lineage>
</organism>
<evidence type="ECO:0000256" key="1">
    <source>
        <dbReference type="ARBA" id="ARBA00000189"/>
    </source>
</evidence>
<evidence type="ECO:0000256" key="8">
    <source>
        <dbReference type="ARBA" id="ARBA00022723"/>
    </source>
</evidence>
<evidence type="ECO:0000256" key="3">
    <source>
        <dbReference type="ARBA" id="ARBA00006873"/>
    </source>
</evidence>
<dbReference type="GO" id="GO:0042744">
    <property type="term" value="P:hydrogen peroxide catabolic process"/>
    <property type="evidence" value="ECO:0007669"/>
    <property type="project" value="UniProtKB-KW"/>
</dbReference>
<dbReference type="PANTHER" id="PTHR31517">
    <property type="match status" value="1"/>
</dbReference>
<evidence type="ECO:0000256" key="6">
    <source>
        <dbReference type="ARBA" id="ARBA00022559"/>
    </source>
</evidence>
<dbReference type="InterPro" id="IPR019793">
    <property type="entry name" value="Peroxidases_heam-ligand_BS"/>
</dbReference>
<evidence type="ECO:0000313" key="18">
    <source>
        <dbReference type="EMBL" id="EPS60456.1"/>
    </source>
</evidence>
<dbReference type="GO" id="GO:0046872">
    <property type="term" value="F:metal ion binding"/>
    <property type="evidence" value="ECO:0007669"/>
    <property type="project" value="UniProtKB-KW"/>
</dbReference>
<dbReference type="SUPFAM" id="SSF48113">
    <property type="entry name" value="Heme-dependent peroxidases"/>
    <property type="match status" value="1"/>
</dbReference>
<protein>
    <recommendedName>
        <fullName evidence="4">peroxidase</fullName>
        <ecNumber evidence="4">1.11.1.7</ecNumber>
    </recommendedName>
</protein>
<comment type="similarity">
    <text evidence="3">Belongs to the peroxidase family. Ascorbate peroxidase subfamily.</text>
</comment>
<feature type="binding site" evidence="15">
    <location>
        <position position="9"/>
    </location>
    <ligand>
        <name>Ca(2+)</name>
        <dbReference type="ChEBI" id="CHEBI:29108"/>
        <label>1</label>
    </ligand>
</feature>
<evidence type="ECO:0000256" key="2">
    <source>
        <dbReference type="ARBA" id="ARBA00002322"/>
    </source>
</evidence>
<keyword evidence="13" id="KW-0376">Hydrogen peroxide</keyword>
<evidence type="ECO:0000256" key="13">
    <source>
        <dbReference type="ARBA" id="ARBA00023324"/>
    </source>
</evidence>
<dbReference type="InterPro" id="IPR002016">
    <property type="entry name" value="Haem_peroxidase"/>
</dbReference>
<name>S8C7W0_9LAMI</name>
<reference evidence="18 19" key="1">
    <citation type="journal article" date="2013" name="BMC Genomics">
        <title>The miniature genome of a carnivorous plant Genlisea aurea contains a low number of genes and short non-coding sequences.</title>
        <authorList>
            <person name="Leushkin E.V."/>
            <person name="Sutormin R.A."/>
            <person name="Nabieva E.R."/>
            <person name="Penin A.A."/>
            <person name="Kondrashov A.S."/>
            <person name="Logacheva M.D."/>
        </authorList>
    </citation>
    <scope>NUCLEOTIDE SEQUENCE [LARGE SCALE GENOMIC DNA]</scope>
</reference>
<dbReference type="EC" id="1.11.1.7" evidence="4"/>
<dbReference type="InterPro" id="IPR010255">
    <property type="entry name" value="Haem_peroxidase_sf"/>
</dbReference>
<evidence type="ECO:0000256" key="15">
    <source>
        <dbReference type="PIRSR" id="PIRSR600823-3"/>
    </source>
</evidence>
<keyword evidence="8 15" id="KW-0479">Metal-binding</keyword>
<keyword evidence="11 16" id="KW-1015">Disulfide bond</keyword>
<feature type="binding site" evidence="14">
    <location>
        <position position="99"/>
    </location>
    <ligand>
        <name>substrate</name>
    </ligand>
</feature>
<feature type="non-terminal residue" evidence="18">
    <location>
        <position position="1"/>
    </location>
</feature>
<dbReference type="EMBL" id="AUSU01007559">
    <property type="protein sequence ID" value="EPS60456.1"/>
    <property type="molecule type" value="Genomic_DNA"/>
</dbReference>
<dbReference type="PANTHER" id="PTHR31517:SF84">
    <property type="entry name" value="PEROXIDASE"/>
    <property type="match status" value="1"/>
</dbReference>
<comment type="catalytic activity">
    <reaction evidence="1">
        <text>2 a phenolic donor + H2O2 = 2 a phenolic radical donor + 2 H2O</text>
        <dbReference type="Rhea" id="RHEA:56136"/>
        <dbReference type="ChEBI" id="CHEBI:15377"/>
        <dbReference type="ChEBI" id="CHEBI:16240"/>
        <dbReference type="ChEBI" id="CHEBI:139520"/>
        <dbReference type="ChEBI" id="CHEBI:139521"/>
        <dbReference type="EC" id="1.11.1.7"/>
    </reaction>
</comment>
<evidence type="ECO:0000313" key="19">
    <source>
        <dbReference type="Proteomes" id="UP000015453"/>
    </source>
</evidence>
<keyword evidence="15" id="KW-0106">Calcium</keyword>
<feature type="binding site" evidence="15">
    <location>
        <position position="130"/>
    </location>
    <ligand>
        <name>Ca(2+)</name>
        <dbReference type="ChEBI" id="CHEBI:29108"/>
        <label>2</label>
    </ligand>
</feature>
<keyword evidence="5" id="KW-0964">Secreted</keyword>
<comment type="cofactor">
    <cofactor evidence="15">
        <name>heme b</name>
        <dbReference type="ChEBI" id="CHEBI:60344"/>
    </cofactor>
    <text evidence="15">Binds 1 heme b (iron(II)-protoporphyrin IX) group per subunit.</text>
</comment>
<evidence type="ECO:0000256" key="7">
    <source>
        <dbReference type="ARBA" id="ARBA00022617"/>
    </source>
</evidence>
<feature type="disulfide bond" evidence="16">
    <location>
        <begin position="57"/>
        <end position="260"/>
    </location>
</feature>
<keyword evidence="7" id="KW-0349">Heme</keyword>
<comment type="caution">
    <text evidence="18">The sequence shown here is derived from an EMBL/GenBank/DDBJ whole genome shotgun (WGS) entry which is preliminary data.</text>
</comment>
<evidence type="ECO:0000256" key="10">
    <source>
        <dbReference type="ARBA" id="ARBA00023004"/>
    </source>
</evidence>
<dbReference type="FunFam" id="1.10.520.10:FF:000028">
    <property type="entry name" value="Peroxidase"/>
    <property type="match status" value="1"/>
</dbReference>
<dbReference type="PRINTS" id="PR00458">
    <property type="entry name" value="PEROXIDASE"/>
</dbReference>
<evidence type="ECO:0000256" key="9">
    <source>
        <dbReference type="ARBA" id="ARBA00023002"/>
    </source>
</evidence>
<feature type="binding site" evidence="15">
    <location>
        <position position="182"/>
    </location>
    <ligand>
        <name>Ca(2+)</name>
        <dbReference type="ChEBI" id="CHEBI:29108"/>
        <label>2</label>
    </ligand>
</feature>
<dbReference type="OrthoDB" id="2113341at2759"/>
<feature type="binding site" evidence="15">
    <location>
        <position position="13"/>
    </location>
    <ligand>
        <name>Ca(2+)</name>
        <dbReference type="ChEBI" id="CHEBI:29108"/>
        <label>1</label>
    </ligand>
</feature>
<accession>S8C7W0</accession>
<keyword evidence="12" id="KW-0325">Glycoprotein</keyword>
<evidence type="ECO:0000256" key="4">
    <source>
        <dbReference type="ARBA" id="ARBA00012313"/>
    </source>
</evidence>
<dbReference type="CDD" id="cd00693">
    <property type="entry name" value="secretory_peroxidase"/>
    <property type="match status" value="1"/>
</dbReference>
<feature type="binding site" description="axial binding residue" evidence="15">
    <location>
        <position position="129"/>
    </location>
    <ligand>
        <name>heme b</name>
        <dbReference type="ChEBI" id="CHEBI:60344"/>
    </ligand>
    <ligandPart>
        <name>Fe</name>
        <dbReference type="ChEBI" id="CHEBI:18248"/>
    </ligandPart>
</feature>
<dbReference type="PRINTS" id="PR00461">
    <property type="entry name" value="PLPEROXIDASE"/>
</dbReference>